<reference evidence="1" key="1">
    <citation type="submission" date="2021-06" db="EMBL/GenBank/DDBJ databases">
        <authorList>
            <person name="Kallberg Y."/>
            <person name="Tangrot J."/>
            <person name="Rosling A."/>
        </authorList>
    </citation>
    <scope>NUCLEOTIDE SEQUENCE</scope>
    <source>
        <strain evidence="1">AU212A</strain>
    </source>
</reference>
<feature type="non-terminal residue" evidence="1">
    <location>
        <position position="1"/>
    </location>
</feature>
<evidence type="ECO:0000313" key="2">
    <source>
        <dbReference type="Proteomes" id="UP000789860"/>
    </source>
</evidence>
<accession>A0ACA9P1I2</accession>
<evidence type="ECO:0000313" key="1">
    <source>
        <dbReference type="EMBL" id="CAG8679023.1"/>
    </source>
</evidence>
<proteinExistence type="predicted"/>
<name>A0ACA9P1I2_9GLOM</name>
<organism evidence="1 2">
    <name type="scientific">Scutellospora calospora</name>
    <dbReference type="NCBI Taxonomy" id="85575"/>
    <lineage>
        <taxon>Eukaryota</taxon>
        <taxon>Fungi</taxon>
        <taxon>Fungi incertae sedis</taxon>
        <taxon>Mucoromycota</taxon>
        <taxon>Glomeromycotina</taxon>
        <taxon>Glomeromycetes</taxon>
        <taxon>Diversisporales</taxon>
        <taxon>Gigasporaceae</taxon>
        <taxon>Scutellospora</taxon>
    </lineage>
</organism>
<protein>
    <submittedName>
        <fullName evidence="1">2009_t:CDS:1</fullName>
    </submittedName>
</protein>
<keyword evidence="2" id="KW-1185">Reference proteome</keyword>
<dbReference type="Proteomes" id="UP000789860">
    <property type="component" value="Unassembled WGS sequence"/>
</dbReference>
<dbReference type="EMBL" id="CAJVPM010031146">
    <property type="protein sequence ID" value="CAG8679023.1"/>
    <property type="molecule type" value="Genomic_DNA"/>
</dbReference>
<comment type="caution">
    <text evidence="1">The sequence shown here is derived from an EMBL/GenBank/DDBJ whole genome shotgun (WGS) entry which is preliminary data.</text>
</comment>
<gene>
    <name evidence="1" type="ORF">SCALOS_LOCUS9662</name>
</gene>
<feature type="non-terminal residue" evidence="1">
    <location>
        <position position="122"/>
    </location>
</feature>
<sequence>IYSLYNTVYGGFVVSRNPTNGAGYAFTIIYALFSLGAAYGLFVTWLAVSVKTLIIISAYIVKDIAEIIFTIVSRQNYIKDCSTTLKSAGNFTDSDVNDTCVNSFNVALTSNIISTLVDAIIL</sequence>